<dbReference type="PANTHER" id="PTHR38133">
    <property type="entry name" value="SLR1429 PROTEIN"/>
    <property type="match status" value="1"/>
</dbReference>
<gene>
    <name evidence="3" type="ORF">A4R43_16780</name>
</gene>
<reference evidence="3 4" key="1">
    <citation type="submission" date="2016-04" db="EMBL/GenBank/DDBJ databases">
        <title>Complete genome sequence and analysis of deep-sea sediment isolate, Amycolatopsis sp. WP1.</title>
        <authorList>
            <person name="Wang H."/>
            <person name="Chen S."/>
            <person name="Wu Q."/>
        </authorList>
    </citation>
    <scope>NUCLEOTIDE SEQUENCE [LARGE SCALE GENOMIC DNA]</scope>
    <source>
        <strain evidence="3 4">WP1</strain>
    </source>
</reference>
<dbReference type="KEGG" id="aab:A4R43_16780"/>
<dbReference type="GO" id="GO:0008270">
    <property type="term" value="F:zinc ion binding"/>
    <property type="evidence" value="ECO:0007669"/>
    <property type="project" value="UniProtKB-KW"/>
</dbReference>
<evidence type="ECO:0000256" key="1">
    <source>
        <dbReference type="PROSITE-ProRule" id="PRU00325"/>
    </source>
</evidence>
<dbReference type="OrthoDB" id="188274at2"/>
<keyword evidence="4" id="KW-1185">Reference proteome</keyword>
<dbReference type="RefSeq" id="WP_113693212.1">
    <property type="nucleotide sequence ID" value="NZ_CP015163.1"/>
</dbReference>
<dbReference type="PROSITE" id="PS50966">
    <property type="entry name" value="ZF_SWIM"/>
    <property type="match status" value="1"/>
</dbReference>
<dbReference type="EMBL" id="CP015163">
    <property type="protein sequence ID" value="AXB43976.1"/>
    <property type="molecule type" value="Genomic_DNA"/>
</dbReference>
<evidence type="ECO:0000259" key="2">
    <source>
        <dbReference type="PROSITE" id="PS50966"/>
    </source>
</evidence>
<feature type="domain" description="SWIM-type" evidence="2">
    <location>
        <begin position="107"/>
        <end position="138"/>
    </location>
</feature>
<accession>A0A344L7F2</accession>
<dbReference type="InterPro" id="IPR007527">
    <property type="entry name" value="Znf_SWIM"/>
</dbReference>
<keyword evidence="1" id="KW-0479">Metal-binding</keyword>
<sequence>MTWWSRRFLETLDGLGLGGYRTSGQRSARAGYVLNLSVSTSLVTALVRDSGPDPHRARIAVKAFESADWARIEQELAAQAVFAAKLLAGEVPADLEGLFVKLGLSLFPRSLREMTMDCSCPGWEVPCRHLAAACVVLAESFDADPFTYLAWRGRTREQLLDRLRALRTHSADRDTGPATLADELDSFWGKRTEVAVSGGATTSVLDQLDPLPLESGGRSVTELLRPAYDTMTSRPRAEPGK</sequence>
<organism evidence="3 4">
    <name type="scientific">Amycolatopsis albispora</name>
    <dbReference type="NCBI Taxonomy" id="1804986"/>
    <lineage>
        <taxon>Bacteria</taxon>
        <taxon>Bacillati</taxon>
        <taxon>Actinomycetota</taxon>
        <taxon>Actinomycetes</taxon>
        <taxon>Pseudonocardiales</taxon>
        <taxon>Pseudonocardiaceae</taxon>
        <taxon>Amycolatopsis</taxon>
    </lineage>
</organism>
<dbReference type="AlphaFoldDB" id="A0A344L7F2"/>
<protein>
    <recommendedName>
        <fullName evidence="2">SWIM-type domain-containing protein</fullName>
    </recommendedName>
</protein>
<proteinExistence type="predicted"/>
<dbReference type="Proteomes" id="UP000250434">
    <property type="component" value="Chromosome"/>
</dbReference>
<name>A0A344L7F2_9PSEU</name>
<keyword evidence="1" id="KW-0863">Zinc-finger</keyword>
<dbReference type="Pfam" id="PF04434">
    <property type="entry name" value="SWIM"/>
    <property type="match status" value="1"/>
</dbReference>
<evidence type="ECO:0000313" key="4">
    <source>
        <dbReference type="Proteomes" id="UP000250434"/>
    </source>
</evidence>
<dbReference type="PANTHER" id="PTHR38133:SF1">
    <property type="entry name" value="SLR1429 PROTEIN"/>
    <property type="match status" value="1"/>
</dbReference>
<keyword evidence="1" id="KW-0862">Zinc</keyword>
<evidence type="ECO:0000313" key="3">
    <source>
        <dbReference type="EMBL" id="AXB43976.1"/>
    </source>
</evidence>